<evidence type="ECO:0000259" key="4">
    <source>
        <dbReference type="Pfam" id="PF00534"/>
    </source>
</evidence>
<dbReference type="SUPFAM" id="SSF53756">
    <property type="entry name" value="UDP-Glycosyltransferase/glycogen phosphorylase"/>
    <property type="match status" value="1"/>
</dbReference>
<dbReference type="CDD" id="cd03801">
    <property type="entry name" value="GT4_PimA-like"/>
    <property type="match status" value="1"/>
</dbReference>
<keyword evidence="2" id="KW-0328">Glycosyltransferase</keyword>
<keyword evidence="3 6" id="KW-0808">Transferase</keyword>
<dbReference type="Pfam" id="PF13439">
    <property type="entry name" value="Glyco_transf_4"/>
    <property type="match status" value="1"/>
</dbReference>
<sequence>MERMQGGNPASVRDRHIVFFNWRDTANPEGGGSERYVETMARGLVEHGARVTIFCAAHDLAPSDEVVDGVRYVRRGNHVDVYLHGLLSLWRRRFGRVDLVVDVQNGLPFFTRLATTKPVVVLVHHVHREQWPVVYPGLVGKVGWWIERRLAPLLYRRCQYIAVSRATRAELVGLGVAKKRIAIVHNGTAPPPSVSAEKTRHPSLVVVSRLVPHKQIEHAIDAAVALRDTYPDLELCVIGSGWWEDDLRKYAAEVGGGDIVVFEGHVTEERKHEILARSWVMLLPSLKEGWGLVIGEAGAHGVPTVAYSSAGGTRESIEHERSGVLVDDHEGYVRAVRDLMGDADRRTRLGAGARKMSRAFTWTHSQESFARILVEVSARRRVSVEDPAGP</sequence>
<proteinExistence type="inferred from homology"/>
<evidence type="ECO:0000256" key="3">
    <source>
        <dbReference type="ARBA" id="ARBA00022679"/>
    </source>
</evidence>
<dbReference type="STRING" id="1005944.SAMN05192576_0831"/>
<dbReference type="InterPro" id="IPR001296">
    <property type="entry name" value="Glyco_trans_1"/>
</dbReference>
<gene>
    <name evidence="6" type="ORF">SAMN05192576_0831</name>
</gene>
<evidence type="ECO:0000313" key="6">
    <source>
        <dbReference type="EMBL" id="SDM74341.1"/>
    </source>
</evidence>
<accession>A0A1G9VQV5</accession>
<name>A0A1G9VQV5_9ACTN</name>
<organism evidence="6 7">
    <name type="scientific">Nocardioides szechwanensis</name>
    <dbReference type="NCBI Taxonomy" id="1005944"/>
    <lineage>
        <taxon>Bacteria</taxon>
        <taxon>Bacillati</taxon>
        <taxon>Actinomycetota</taxon>
        <taxon>Actinomycetes</taxon>
        <taxon>Propionibacteriales</taxon>
        <taxon>Nocardioidaceae</taxon>
        <taxon>Nocardioides</taxon>
    </lineage>
</organism>
<reference evidence="6 7" key="1">
    <citation type="submission" date="2016-10" db="EMBL/GenBank/DDBJ databases">
        <authorList>
            <person name="de Groot N.N."/>
        </authorList>
    </citation>
    <scope>NUCLEOTIDE SEQUENCE [LARGE SCALE GENOMIC DNA]</scope>
    <source>
        <strain evidence="6 7">CGMCC 1.11147</strain>
    </source>
</reference>
<comment type="similarity">
    <text evidence="1">Belongs to the glycosyltransferase group 1 family. Glycosyltransferase 4 subfamily.</text>
</comment>
<feature type="domain" description="Glycosyl transferase family 1" evidence="4">
    <location>
        <begin position="196"/>
        <end position="356"/>
    </location>
</feature>
<dbReference type="PANTHER" id="PTHR12526:SF640">
    <property type="entry name" value="COLANIC ACID BIOSYNTHESIS GLYCOSYLTRANSFERASE WCAL-RELATED"/>
    <property type="match status" value="1"/>
</dbReference>
<dbReference type="PANTHER" id="PTHR12526">
    <property type="entry name" value="GLYCOSYLTRANSFERASE"/>
    <property type="match status" value="1"/>
</dbReference>
<evidence type="ECO:0000259" key="5">
    <source>
        <dbReference type="Pfam" id="PF13439"/>
    </source>
</evidence>
<evidence type="ECO:0000256" key="1">
    <source>
        <dbReference type="ARBA" id="ARBA00009481"/>
    </source>
</evidence>
<dbReference type="Gene3D" id="3.40.50.2000">
    <property type="entry name" value="Glycogen Phosphorylase B"/>
    <property type="match status" value="2"/>
</dbReference>
<feature type="domain" description="Glycosyltransferase subfamily 4-like N-terminal" evidence="5">
    <location>
        <begin position="31"/>
        <end position="187"/>
    </location>
</feature>
<dbReference type="InterPro" id="IPR028098">
    <property type="entry name" value="Glyco_trans_4-like_N"/>
</dbReference>
<dbReference type="AlphaFoldDB" id="A0A1G9VQV5"/>
<dbReference type="GO" id="GO:0016757">
    <property type="term" value="F:glycosyltransferase activity"/>
    <property type="evidence" value="ECO:0007669"/>
    <property type="project" value="UniProtKB-KW"/>
</dbReference>
<dbReference type="Pfam" id="PF00534">
    <property type="entry name" value="Glycos_transf_1"/>
    <property type="match status" value="1"/>
</dbReference>
<keyword evidence="7" id="KW-1185">Reference proteome</keyword>
<evidence type="ECO:0000313" key="7">
    <source>
        <dbReference type="Proteomes" id="UP000199004"/>
    </source>
</evidence>
<protein>
    <submittedName>
        <fullName evidence="6">Glycosyltransferase involved in cell wall bisynthesis</fullName>
    </submittedName>
</protein>
<evidence type="ECO:0000256" key="2">
    <source>
        <dbReference type="ARBA" id="ARBA00022676"/>
    </source>
</evidence>
<dbReference type="EMBL" id="FNIC01000001">
    <property type="protein sequence ID" value="SDM74341.1"/>
    <property type="molecule type" value="Genomic_DNA"/>
</dbReference>
<dbReference type="Proteomes" id="UP000199004">
    <property type="component" value="Unassembled WGS sequence"/>
</dbReference>